<accession>A0A061QT66</accession>
<organism evidence="2">
    <name type="scientific">Tetraselmis sp. GSL018</name>
    <dbReference type="NCBI Taxonomy" id="582737"/>
    <lineage>
        <taxon>Eukaryota</taxon>
        <taxon>Viridiplantae</taxon>
        <taxon>Chlorophyta</taxon>
        <taxon>core chlorophytes</taxon>
        <taxon>Chlorodendrophyceae</taxon>
        <taxon>Chlorodendrales</taxon>
        <taxon>Chlorodendraceae</taxon>
        <taxon>Tetraselmis</taxon>
    </lineage>
</organism>
<feature type="non-terminal residue" evidence="2">
    <location>
        <position position="165"/>
    </location>
</feature>
<protein>
    <submittedName>
        <fullName evidence="2">Uncharacterized protein</fullName>
    </submittedName>
</protein>
<gene>
    <name evidence="2" type="ORF">TSPGSL018_21999</name>
</gene>
<sequence>MPQGRAPRLPPRPNASRGAKKALRATGVGRLQSRRQQRPSRAAGAALRMAPLHRAAGMSPPVLRSRWRGAGPRNRHRPRTGRGRPAGNKRPPTGARARARVRPPSTPRRSAPQPLSGVGGRIGQRPPRRFGVDDRKRVAVSDLQQRAGRACDHGLRETRRRSEGG</sequence>
<dbReference type="EMBL" id="GBEZ01024030">
    <property type="protein sequence ID" value="JAC62913.1"/>
    <property type="molecule type" value="Transcribed_RNA"/>
</dbReference>
<evidence type="ECO:0000256" key="1">
    <source>
        <dbReference type="SAM" id="MobiDB-lite"/>
    </source>
</evidence>
<feature type="compositionally biased region" description="Basic and acidic residues" evidence="1">
    <location>
        <begin position="149"/>
        <end position="165"/>
    </location>
</feature>
<feature type="region of interest" description="Disordered" evidence="1">
    <location>
        <begin position="1"/>
        <end position="165"/>
    </location>
</feature>
<feature type="compositionally biased region" description="Basic and acidic residues" evidence="1">
    <location>
        <begin position="130"/>
        <end position="139"/>
    </location>
</feature>
<reference evidence="2" key="1">
    <citation type="submission" date="2014-05" db="EMBL/GenBank/DDBJ databases">
        <title>The transcriptome of the halophilic microalga Tetraselmis sp. GSL018 isolated from the Great Salt Lake, Utah.</title>
        <authorList>
            <person name="Jinkerson R.E."/>
            <person name="D'Adamo S."/>
            <person name="Posewitz M.C."/>
        </authorList>
    </citation>
    <scope>NUCLEOTIDE SEQUENCE</scope>
    <source>
        <strain evidence="2">GSL018</strain>
    </source>
</reference>
<feature type="compositionally biased region" description="Basic residues" evidence="1">
    <location>
        <begin position="73"/>
        <end position="82"/>
    </location>
</feature>
<evidence type="ECO:0000313" key="2">
    <source>
        <dbReference type="EMBL" id="JAC62913.1"/>
    </source>
</evidence>
<name>A0A061QT66_9CHLO</name>
<proteinExistence type="predicted"/>
<dbReference type="AlphaFoldDB" id="A0A061QT66"/>